<dbReference type="PROSITE" id="PS50089">
    <property type="entry name" value="ZF_RING_2"/>
    <property type="match status" value="1"/>
</dbReference>
<dbReference type="InterPro" id="IPR045103">
    <property type="entry name" value="RNF5/RNF185-like"/>
</dbReference>
<comment type="domain">
    <text evidence="11">The RING-type zinc finger domain is responsible for E3 ligase activity.</text>
</comment>
<accession>A0A803LPY1</accession>
<evidence type="ECO:0000259" key="12">
    <source>
        <dbReference type="PROSITE" id="PS50089"/>
    </source>
</evidence>
<organism evidence="13 14">
    <name type="scientific">Chenopodium quinoa</name>
    <name type="common">Quinoa</name>
    <dbReference type="NCBI Taxonomy" id="63459"/>
    <lineage>
        <taxon>Eukaryota</taxon>
        <taxon>Viridiplantae</taxon>
        <taxon>Streptophyta</taxon>
        <taxon>Embryophyta</taxon>
        <taxon>Tracheophyta</taxon>
        <taxon>Spermatophyta</taxon>
        <taxon>Magnoliopsida</taxon>
        <taxon>eudicotyledons</taxon>
        <taxon>Gunneridae</taxon>
        <taxon>Pentapetalae</taxon>
        <taxon>Caryophyllales</taxon>
        <taxon>Chenopodiaceae</taxon>
        <taxon>Chenopodioideae</taxon>
        <taxon>Atripliceae</taxon>
        <taxon>Chenopodium</taxon>
    </lineage>
</organism>
<dbReference type="GO" id="GO:0016567">
    <property type="term" value="P:protein ubiquitination"/>
    <property type="evidence" value="ECO:0007669"/>
    <property type="project" value="UniProtKB-UniPathway"/>
</dbReference>
<dbReference type="InterPro" id="IPR027370">
    <property type="entry name" value="Znf-RING_euk"/>
</dbReference>
<dbReference type="SMART" id="SM00184">
    <property type="entry name" value="RING"/>
    <property type="match status" value="1"/>
</dbReference>
<dbReference type="InterPro" id="IPR017907">
    <property type="entry name" value="Znf_RING_CS"/>
</dbReference>
<comment type="pathway">
    <text evidence="3 11">Protein modification; protein ubiquitination.</text>
</comment>
<evidence type="ECO:0000256" key="8">
    <source>
        <dbReference type="ARBA" id="ARBA00022833"/>
    </source>
</evidence>
<dbReference type="GO" id="GO:0061630">
    <property type="term" value="F:ubiquitin protein ligase activity"/>
    <property type="evidence" value="ECO:0007669"/>
    <property type="project" value="UniProtKB-UniRule"/>
</dbReference>
<comment type="catalytic activity">
    <reaction evidence="1 11">
        <text>S-ubiquitinyl-[E2 ubiquitin-conjugating enzyme]-L-cysteine + [acceptor protein]-L-lysine = [E2 ubiquitin-conjugating enzyme]-L-cysteine + N(6)-ubiquitinyl-[acceptor protein]-L-lysine.</text>
        <dbReference type="EC" id="2.3.2.27"/>
    </reaction>
</comment>
<dbReference type="PROSITE" id="PS00518">
    <property type="entry name" value="ZF_RING_1"/>
    <property type="match status" value="1"/>
</dbReference>
<dbReference type="PANTHER" id="PTHR12313">
    <property type="entry name" value="E3 UBIQUITIN-PROTEIN LIGASE RNF5-RELATED"/>
    <property type="match status" value="1"/>
</dbReference>
<proteinExistence type="predicted"/>
<name>A0A803LPY1_CHEQI</name>
<reference evidence="13" key="1">
    <citation type="journal article" date="2017" name="Nature">
        <title>The genome of Chenopodium quinoa.</title>
        <authorList>
            <person name="Jarvis D.E."/>
            <person name="Ho Y.S."/>
            <person name="Lightfoot D.J."/>
            <person name="Schmoeckel S.M."/>
            <person name="Li B."/>
            <person name="Borm T.J.A."/>
            <person name="Ohyanagi H."/>
            <person name="Mineta K."/>
            <person name="Michell C.T."/>
            <person name="Saber N."/>
            <person name="Kharbatia N.M."/>
            <person name="Rupper R.R."/>
            <person name="Sharp A.R."/>
            <person name="Dally N."/>
            <person name="Boughton B.A."/>
            <person name="Woo Y.H."/>
            <person name="Gao G."/>
            <person name="Schijlen E.G.W.M."/>
            <person name="Guo X."/>
            <person name="Momin A.A."/>
            <person name="Negrao S."/>
            <person name="Al-Babili S."/>
            <person name="Gehring C."/>
            <person name="Roessner U."/>
            <person name="Jung C."/>
            <person name="Murphy K."/>
            <person name="Arold S.T."/>
            <person name="Gojobori T."/>
            <person name="van der Linden C.G."/>
            <person name="van Loo E.N."/>
            <person name="Jellen E.N."/>
            <person name="Maughan P.J."/>
            <person name="Tester M."/>
        </authorList>
    </citation>
    <scope>NUCLEOTIDE SEQUENCE [LARGE SCALE GENOMIC DNA]</scope>
    <source>
        <strain evidence="13">cv. PI 614886</strain>
    </source>
</reference>
<dbReference type="Gramene" id="AUR62017010-RA">
    <property type="protein sequence ID" value="AUR62017010-RA:cds"/>
    <property type="gene ID" value="AUR62017010"/>
</dbReference>
<keyword evidence="11" id="KW-0256">Endoplasmic reticulum</keyword>
<keyword evidence="9" id="KW-0472">Membrane</keyword>
<keyword evidence="7 11" id="KW-0833">Ubl conjugation pathway</keyword>
<feature type="domain" description="RING-type" evidence="12">
    <location>
        <begin position="30"/>
        <end position="77"/>
    </location>
</feature>
<keyword evidence="8 11" id="KW-0862">Zinc</keyword>
<dbReference type="GO" id="GO:0008270">
    <property type="term" value="F:zinc ion binding"/>
    <property type="evidence" value="ECO:0007669"/>
    <property type="project" value="UniProtKB-KW"/>
</dbReference>
<dbReference type="InterPro" id="IPR001841">
    <property type="entry name" value="Znf_RING"/>
</dbReference>
<dbReference type="InterPro" id="IPR013083">
    <property type="entry name" value="Znf_RING/FYVE/PHD"/>
</dbReference>
<dbReference type="GO" id="GO:0005789">
    <property type="term" value="C:endoplasmic reticulum membrane"/>
    <property type="evidence" value="ECO:0007669"/>
    <property type="project" value="UniProtKB-SubCell"/>
</dbReference>
<evidence type="ECO:0000313" key="14">
    <source>
        <dbReference type="Proteomes" id="UP000596660"/>
    </source>
</evidence>
<keyword evidence="14" id="KW-1185">Reference proteome</keyword>
<evidence type="ECO:0000256" key="2">
    <source>
        <dbReference type="ARBA" id="ARBA00004308"/>
    </source>
</evidence>
<reference evidence="13" key="2">
    <citation type="submission" date="2021-03" db="UniProtKB">
        <authorList>
            <consortium name="EnsemblPlants"/>
        </authorList>
    </citation>
    <scope>IDENTIFICATION</scope>
</reference>
<dbReference type="SUPFAM" id="SSF57850">
    <property type="entry name" value="RING/U-box"/>
    <property type="match status" value="1"/>
</dbReference>
<dbReference type="Pfam" id="PF13445">
    <property type="entry name" value="zf-RING_UBOX"/>
    <property type="match status" value="1"/>
</dbReference>
<evidence type="ECO:0000256" key="9">
    <source>
        <dbReference type="ARBA" id="ARBA00023136"/>
    </source>
</evidence>
<dbReference type="Gene3D" id="3.30.40.10">
    <property type="entry name" value="Zinc/RING finger domain, C3HC4 (zinc finger)"/>
    <property type="match status" value="1"/>
</dbReference>
<dbReference type="FunFam" id="3.30.40.10:FF:000795">
    <property type="entry name" value="E3 ubiquitin-protein ligase RMA1H1"/>
    <property type="match status" value="1"/>
</dbReference>
<dbReference type="AlphaFoldDB" id="A0A803LPY1"/>
<dbReference type="GO" id="GO:0006511">
    <property type="term" value="P:ubiquitin-dependent protein catabolic process"/>
    <property type="evidence" value="ECO:0007669"/>
    <property type="project" value="UniProtKB-UniRule"/>
</dbReference>
<evidence type="ECO:0000256" key="10">
    <source>
        <dbReference type="PROSITE-ProRule" id="PRU00175"/>
    </source>
</evidence>
<evidence type="ECO:0000256" key="7">
    <source>
        <dbReference type="ARBA" id="ARBA00022786"/>
    </source>
</evidence>
<dbReference type="EnsemblPlants" id="AUR62017010-RA">
    <property type="protein sequence ID" value="AUR62017010-RA:cds"/>
    <property type="gene ID" value="AUR62017010"/>
</dbReference>
<sequence>MEVEMRYDQKWKSIPAAPKEAKNLNGSFDCNICLDFANEPVVTLCGHLYCWPCIYKWFHVQSASLSSDEYPQCPVCKAEISHTTVVPLYGRGQSLSNPELEAKACSRDMGIPPRPPACGTRALLNAAEHPNHQLLPYRNPYQRPYATGYLGSEEPISSPSSLSQRNDRIANVFQPAVDGVLQPLERPPQCDPLTLVIKGEPWWSGTWPEEDSTTRSSIIDIEPIHATTRGPSANLITTQTIAGD</sequence>
<comment type="function">
    <text evidence="11">E3 ubiquitin-protein ligase.</text>
</comment>
<dbReference type="EC" id="2.3.2.27" evidence="11"/>
<evidence type="ECO:0000256" key="1">
    <source>
        <dbReference type="ARBA" id="ARBA00000900"/>
    </source>
</evidence>
<evidence type="ECO:0000256" key="3">
    <source>
        <dbReference type="ARBA" id="ARBA00004906"/>
    </source>
</evidence>
<evidence type="ECO:0000256" key="6">
    <source>
        <dbReference type="ARBA" id="ARBA00022771"/>
    </source>
</evidence>
<evidence type="ECO:0000256" key="11">
    <source>
        <dbReference type="RuleBase" id="RU369090"/>
    </source>
</evidence>
<keyword evidence="6 10" id="KW-0863">Zinc-finger</keyword>
<protein>
    <recommendedName>
        <fullName evidence="11">E3 ubiquitin-protein ligase RMA</fullName>
        <ecNumber evidence="11">2.3.2.27</ecNumber>
    </recommendedName>
    <alternativeName>
        <fullName evidence="11">Protein RING membrane-anchor</fullName>
    </alternativeName>
    <alternativeName>
        <fullName evidence="11">RING-type E3 ubiquitin transferase RMA</fullName>
    </alternativeName>
</protein>
<keyword evidence="5 11" id="KW-0479">Metal-binding</keyword>
<evidence type="ECO:0000256" key="5">
    <source>
        <dbReference type="ARBA" id="ARBA00022723"/>
    </source>
</evidence>
<evidence type="ECO:0000313" key="13">
    <source>
        <dbReference type="EnsemblPlants" id="AUR62017010-RA:cds"/>
    </source>
</evidence>
<dbReference type="UniPathway" id="UPA00143"/>
<evidence type="ECO:0000256" key="4">
    <source>
        <dbReference type="ARBA" id="ARBA00022679"/>
    </source>
</evidence>
<comment type="subcellular location">
    <subcellularLocation>
        <location evidence="2">Endomembrane system</location>
    </subcellularLocation>
    <subcellularLocation>
        <location evidence="11">Endoplasmic reticulum membrane</location>
        <topology evidence="11">Single-pass type IV membrane protein</topology>
    </subcellularLocation>
</comment>
<keyword evidence="4 11" id="KW-0808">Transferase</keyword>
<dbReference type="Proteomes" id="UP000596660">
    <property type="component" value="Unplaced"/>
</dbReference>